<gene>
    <name evidence="3" type="ORF">SAMN02745111_00914</name>
</gene>
<keyword evidence="2" id="KW-0812">Transmembrane</keyword>
<dbReference type="Proteomes" id="UP000190814">
    <property type="component" value="Unassembled WGS sequence"/>
</dbReference>
<keyword evidence="1" id="KW-0175">Coiled coil</keyword>
<keyword evidence="4" id="KW-1185">Reference proteome</keyword>
<protein>
    <submittedName>
        <fullName evidence="3">Uncharacterized protein</fullName>
    </submittedName>
</protein>
<dbReference type="EMBL" id="FUXZ01000005">
    <property type="protein sequence ID" value="SKA64170.1"/>
    <property type="molecule type" value="Genomic_DNA"/>
</dbReference>
<reference evidence="3 4" key="1">
    <citation type="submission" date="2017-02" db="EMBL/GenBank/DDBJ databases">
        <authorList>
            <person name="Peterson S.W."/>
        </authorList>
    </citation>
    <scope>NUCLEOTIDE SEQUENCE [LARGE SCALE GENOMIC DNA]</scope>
    <source>
        <strain evidence="3 4">ATCC 35992</strain>
    </source>
</reference>
<name>A0A1T4VGT3_9FIRM</name>
<evidence type="ECO:0000313" key="3">
    <source>
        <dbReference type="EMBL" id="SKA64170.1"/>
    </source>
</evidence>
<feature type="transmembrane region" description="Helical" evidence="2">
    <location>
        <begin position="12"/>
        <end position="31"/>
    </location>
</feature>
<evidence type="ECO:0000256" key="1">
    <source>
        <dbReference type="SAM" id="Coils"/>
    </source>
</evidence>
<dbReference type="RefSeq" id="WP_078765792.1">
    <property type="nucleotide sequence ID" value="NZ_FUXZ01000005.1"/>
</dbReference>
<keyword evidence="2" id="KW-1133">Transmembrane helix</keyword>
<feature type="coiled-coil region" evidence="1">
    <location>
        <begin position="66"/>
        <end position="133"/>
    </location>
</feature>
<dbReference type="STRING" id="39495.SAMN02745111_00914"/>
<keyword evidence="2" id="KW-0472">Membrane</keyword>
<accession>A0A1T4VGT3</accession>
<dbReference type="AlphaFoldDB" id="A0A1T4VGT3"/>
<evidence type="ECO:0000256" key="2">
    <source>
        <dbReference type="SAM" id="Phobius"/>
    </source>
</evidence>
<proteinExistence type="predicted"/>
<organism evidence="3 4">
    <name type="scientific">Eubacterium uniforme</name>
    <dbReference type="NCBI Taxonomy" id="39495"/>
    <lineage>
        <taxon>Bacteria</taxon>
        <taxon>Bacillati</taxon>
        <taxon>Bacillota</taxon>
        <taxon>Clostridia</taxon>
        <taxon>Eubacteriales</taxon>
        <taxon>Eubacteriaceae</taxon>
        <taxon>Eubacterium</taxon>
    </lineage>
</organism>
<evidence type="ECO:0000313" key="4">
    <source>
        <dbReference type="Proteomes" id="UP000190814"/>
    </source>
</evidence>
<sequence length="271" mass="31980">MFEEDLKGFKGLFMGFIILVIAIGLIHAIIFNSVDRDKAKSIAEDYNGEMRGLIERSKSCRQDWKKEELYNDIEDYVHRVRELEDVEREYIDNELYRKLINAKSRLEKYKDNREEAREKVVALNVKIQVLDENFDMEKDIPQAEYIVKTFNSLPSDIRLTVENMTKYNKIEDRYYEYLANKVEELIDGIGEVKYDEACKDKLYEAGKAYRDLATSAKRKVENKNVFDEKLETYYKLEDEATGSHSDMFKEDLGMLEWYIKNKGNTNVNDGK</sequence>